<dbReference type="Gene3D" id="2.120.10.30">
    <property type="entry name" value="TolB, C-terminal domain"/>
    <property type="match status" value="1"/>
</dbReference>
<sequence>MSKPNSIPHEVNWKTLFSGNPRDGWMHSGIGILSDGHIVFESPGGRAFIVLNPEDASFTRVDVDAAILHGITVVSNSSDDSFWICDPGGTEAAQVLLVNRKGEVLRKISRPNTSEGDAVTWKPTTLAIVEEAGPYQGDIWIGDGYGESLVHRIRPDGSSQSFDGSSTSLVFNCPHGILIDTRGPQSFVVIADRRNKRIVFFTLDGEYVKSVSSEAMIGPSSFAIRNDLLIVTDLYGAMLSVDLAGNVEILIPSIKPERGEGWPNQIKDGESVAPDVIEGAVNSPHGVAVNSSGSVFFTEWYFGGRVVRIY</sequence>
<dbReference type="Proteomes" id="UP000217194">
    <property type="component" value="Chromosome"/>
</dbReference>
<dbReference type="PANTHER" id="PTHR24104">
    <property type="entry name" value="E3 UBIQUITIN-PROTEIN LIGASE NHLRC1-RELATED"/>
    <property type="match status" value="1"/>
</dbReference>
<proteinExistence type="predicted"/>
<evidence type="ECO:0000313" key="2">
    <source>
        <dbReference type="Proteomes" id="UP000217194"/>
    </source>
</evidence>
<evidence type="ECO:0000313" key="1">
    <source>
        <dbReference type="EMBL" id="ASY23027.1"/>
    </source>
</evidence>
<dbReference type="RefSeq" id="WP_095697187.1">
    <property type="nucleotide sequence ID" value="NZ_CP016778.1"/>
</dbReference>
<name>A0AAC9YW45_9ACTN</name>
<dbReference type="EMBL" id="CP016778">
    <property type="protein sequence ID" value="ASY23027.1"/>
    <property type="molecule type" value="Genomic_DNA"/>
</dbReference>
<protein>
    <submittedName>
        <fullName evidence="1">NHL repeat-containing protein</fullName>
    </submittedName>
</protein>
<dbReference type="GO" id="GO:0008270">
    <property type="term" value="F:zinc ion binding"/>
    <property type="evidence" value="ECO:0007669"/>
    <property type="project" value="UniProtKB-KW"/>
</dbReference>
<accession>A0AAC9YW45</accession>
<dbReference type="AlphaFoldDB" id="A0AAC9YW45"/>
<dbReference type="InterPro" id="IPR050952">
    <property type="entry name" value="TRIM-NHL_E3_ligases"/>
</dbReference>
<dbReference type="SUPFAM" id="SSF101898">
    <property type="entry name" value="NHL repeat"/>
    <property type="match status" value="1"/>
</dbReference>
<dbReference type="PANTHER" id="PTHR24104:SF25">
    <property type="entry name" value="PROTEIN LIN-41"/>
    <property type="match status" value="1"/>
</dbReference>
<gene>
    <name evidence="1" type="ORF">A1sIIB76_05715</name>
</gene>
<dbReference type="InterPro" id="IPR011042">
    <property type="entry name" value="6-blade_b-propeller_TolB-like"/>
</dbReference>
<reference evidence="1 2" key="1">
    <citation type="submission" date="2016-07" db="EMBL/GenBank/DDBJ databases">
        <title>High microdiversification within the ubiquitous acI lineage of Actinobacteria.</title>
        <authorList>
            <person name="Neuenschwander S.M."/>
            <person name="Salcher M."/>
            <person name="Ghai R."/>
            <person name="Pernthaler J."/>
        </authorList>
    </citation>
    <scope>NUCLEOTIDE SEQUENCE [LARGE SCALE GENOMIC DNA]</scope>
    <source>
        <strain evidence="1">MMS-IIB-76</strain>
    </source>
</reference>
<organism evidence="1 2">
    <name type="scientific">Candidatus Planktophila versatilis</name>
    <dbReference type="NCBI Taxonomy" id="1884905"/>
    <lineage>
        <taxon>Bacteria</taxon>
        <taxon>Bacillati</taxon>
        <taxon>Actinomycetota</taxon>
        <taxon>Actinomycetes</taxon>
        <taxon>Candidatus Nanopelagicales</taxon>
        <taxon>Candidatus Nanopelagicaceae</taxon>
        <taxon>Candidatus Planktophila</taxon>
    </lineage>
</organism>